<dbReference type="Proteomes" id="UP000694920">
    <property type="component" value="Unplaced"/>
</dbReference>
<dbReference type="AlphaFoldDB" id="A0AAJ7C5M4"/>
<dbReference type="GeneID" id="107271272"/>
<comment type="similarity">
    <text evidence="2 10 11">Belongs to the peptidase C12 family.</text>
</comment>
<protein>
    <recommendedName>
        <fullName evidence="9 11">Ubiquitin carboxyl-terminal hydrolase</fullName>
        <ecNumber evidence="3 11">3.4.19.12</ecNumber>
    </recommendedName>
</protein>
<dbReference type="FunFam" id="3.40.532.10:FF:000006">
    <property type="entry name" value="Ubiquitin carboxyl-terminal hydrolase"/>
    <property type="match status" value="1"/>
</dbReference>
<name>A0AAJ7C5M4_CEPCN</name>
<dbReference type="Pfam" id="PF01088">
    <property type="entry name" value="Peptidase_C12"/>
    <property type="match status" value="1"/>
</dbReference>
<evidence type="ECO:0000256" key="3">
    <source>
        <dbReference type="ARBA" id="ARBA00012759"/>
    </source>
</evidence>
<feature type="active site" description="Nucleophile" evidence="10">
    <location>
        <position position="92"/>
    </location>
</feature>
<dbReference type="PANTHER" id="PTHR10589">
    <property type="entry name" value="UBIQUITIN CARBOXYL-TERMINAL HYDROLASE"/>
    <property type="match status" value="1"/>
</dbReference>
<dbReference type="GO" id="GO:0005737">
    <property type="term" value="C:cytoplasm"/>
    <property type="evidence" value="ECO:0007669"/>
    <property type="project" value="TreeGrafter"/>
</dbReference>
<dbReference type="GO" id="GO:0006511">
    <property type="term" value="P:ubiquitin-dependent protein catabolic process"/>
    <property type="evidence" value="ECO:0007669"/>
    <property type="project" value="UniProtKB-UniRule"/>
</dbReference>
<dbReference type="SUPFAM" id="SSF54001">
    <property type="entry name" value="Cysteine proteinases"/>
    <property type="match status" value="1"/>
</dbReference>
<dbReference type="InterPro" id="IPR036959">
    <property type="entry name" value="Peptidase_C12_UCH_sf"/>
</dbReference>
<comment type="function">
    <text evidence="8">Ubiquitin-protein hydrolase is involved both in the processing of ubiquitin precursors and of ubiquitinated proteins. This enzyme is a thiol protease that recognizes and hydrolyzes a peptide bond at the C-terminal glycine of ubiquitin.</text>
</comment>
<evidence type="ECO:0000313" key="13">
    <source>
        <dbReference type="Proteomes" id="UP000694920"/>
    </source>
</evidence>
<dbReference type="PROSITE" id="PS00140">
    <property type="entry name" value="UCH_1"/>
    <property type="match status" value="1"/>
</dbReference>
<feature type="active site" description="Proton donor" evidence="10">
    <location>
        <position position="165"/>
    </location>
</feature>
<dbReference type="GO" id="GO:0016579">
    <property type="term" value="P:protein deubiquitination"/>
    <property type="evidence" value="ECO:0007669"/>
    <property type="project" value="TreeGrafter"/>
</dbReference>
<dbReference type="EC" id="3.4.19.12" evidence="3 11"/>
<evidence type="ECO:0000256" key="4">
    <source>
        <dbReference type="ARBA" id="ARBA00022670"/>
    </source>
</evidence>
<dbReference type="GO" id="GO:0004843">
    <property type="term" value="F:cysteine-type deubiquitinase activity"/>
    <property type="evidence" value="ECO:0007669"/>
    <property type="project" value="UniProtKB-UniRule"/>
</dbReference>
<evidence type="ECO:0000256" key="1">
    <source>
        <dbReference type="ARBA" id="ARBA00000707"/>
    </source>
</evidence>
<keyword evidence="13" id="KW-1185">Reference proteome</keyword>
<dbReference type="PROSITE" id="PS52048">
    <property type="entry name" value="UCH_DOMAIN"/>
    <property type="match status" value="1"/>
</dbReference>
<organism evidence="13 14">
    <name type="scientific">Cephus cinctus</name>
    <name type="common">Wheat stem sawfly</name>
    <dbReference type="NCBI Taxonomy" id="211228"/>
    <lineage>
        <taxon>Eukaryota</taxon>
        <taxon>Metazoa</taxon>
        <taxon>Ecdysozoa</taxon>
        <taxon>Arthropoda</taxon>
        <taxon>Hexapoda</taxon>
        <taxon>Insecta</taxon>
        <taxon>Pterygota</taxon>
        <taxon>Neoptera</taxon>
        <taxon>Endopterygota</taxon>
        <taxon>Hymenoptera</taxon>
        <taxon>Cephoidea</taxon>
        <taxon>Cephidae</taxon>
        <taxon>Cephus</taxon>
    </lineage>
</organism>
<dbReference type="KEGG" id="ccin:107271272"/>
<feature type="site" description="Important for enzyme activity" evidence="10">
    <location>
        <position position="180"/>
    </location>
</feature>
<accession>A0AAJ7C5M4</accession>
<proteinExistence type="inferred from homology"/>
<dbReference type="PRINTS" id="PR00707">
    <property type="entry name" value="UBCTHYDRLASE"/>
</dbReference>
<evidence type="ECO:0000256" key="7">
    <source>
        <dbReference type="ARBA" id="ARBA00022807"/>
    </source>
</evidence>
<evidence type="ECO:0000259" key="12">
    <source>
        <dbReference type="PROSITE" id="PS52048"/>
    </source>
</evidence>
<dbReference type="RefSeq" id="XP_015602539.1">
    <property type="nucleotide sequence ID" value="XM_015747053.2"/>
</dbReference>
<dbReference type="CDD" id="cd09616">
    <property type="entry name" value="Peptidase_C12_UCH_L1_L3"/>
    <property type="match status" value="1"/>
</dbReference>
<dbReference type="InterPro" id="IPR057254">
    <property type="entry name" value="UCH_AS"/>
</dbReference>
<dbReference type="PANTHER" id="PTHR10589:SF17">
    <property type="entry name" value="UBIQUITIN CARBOXYL-TERMINAL HYDROLASE"/>
    <property type="match status" value="1"/>
</dbReference>
<dbReference type="InterPro" id="IPR001578">
    <property type="entry name" value="Peptidase_C12_UCH"/>
</dbReference>
<evidence type="ECO:0000256" key="6">
    <source>
        <dbReference type="ARBA" id="ARBA00022801"/>
    </source>
</evidence>
<feature type="domain" description="UCH catalytic" evidence="12">
    <location>
        <begin position="2"/>
        <end position="225"/>
    </location>
</feature>
<dbReference type="InterPro" id="IPR038765">
    <property type="entry name" value="Papain-like_cys_pep_sf"/>
</dbReference>
<evidence type="ECO:0000256" key="5">
    <source>
        <dbReference type="ARBA" id="ARBA00022786"/>
    </source>
</evidence>
<feature type="site" description="Transition state stabilizer" evidence="10">
    <location>
        <position position="86"/>
    </location>
</feature>
<keyword evidence="5 10" id="KW-0833">Ubl conjugation pathway</keyword>
<evidence type="ECO:0000256" key="11">
    <source>
        <dbReference type="RuleBase" id="RU361215"/>
    </source>
</evidence>
<evidence type="ECO:0000256" key="9">
    <source>
        <dbReference type="ARBA" id="ARBA00073226"/>
    </source>
</evidence>
<evidence type="ECO:0000256" key="2">
    <source>
        <dbReference type="ARBA" id="ARBA00009326"/>
    </source>
</evidence>
<comment type="catalytic activity">
    <reaction evidence="1 10 11">
        <text>Thiol-dependent hydrolysis of ester, thioester, amide, peptide and isopeptide bonds formed by the C-terminal Gly of ubiquitin (a 76-residue protein attached to proteins as an intracellular targeting signal).</text>
        <dbReference type="EC" id="3.4.19.12"/>
    </reaction>
</comment>
<gene>
    <name evidence="14" type="primary">LOC107271272</name>
</gene>
<keyword evidence="6 10" id="KW-0378">Hydrolase</keyword>
<evidence type="ECO:0000256" key="10">
    <source>
        <dbReference type="PROSITE-ProRule" id="PRU01393"/>
    </source>
</evidence>
<keyword evidence="4 10" id="KW-0645">Protease</keyword>
<sequence length="227" mass="25279">MAWVPLESNPDVMTKFLHKLGVPKKWGIVDVYGIESDLLAVVPRPVVALILLYPFSDKTSSYYADQESKMKEGEQPISEKIYHMKQCVSNACGTVALIHSVANNTDQIILEDGILKSFLDETKDLPFAERGEMLMQASGVIDTHKESAQEGQTEAPGDDTPVIHHFIAFVEKDGSLYELDGRKPFPVNHGPSTPETFLEDAARVCRDYMSRDPDEMRFTMVALAATD</sequence>
<reference evidence="14" key="1">
    <citation type="submission" date="2025-08" db="UniProtKB">
        <authorList>
            <consortium name="RefSeq"/>
        </authorList>
    </citation>
    <scope>IDENTIFICATION</scope>
</reference>
<dbReference type="Gene3D" id="3.40.532.10">
    <property type="entry name" value="Peptidase C12, ubiquitin carboxyl-terminal hydrolase"/>
    <property type="match status" value="1"/>
</dbReference>
<keyword evidence="7 10" id="KW-0788">Thiol protease</keyword>
<evidence type="ECO:0000313" key="14">
    <source>
        <dbReference type="RefSeq" id="XP_015602539.1"/>
    </source>
</evidence>
<evidence type="ECO:0000256" key="8">
    <source>
        <dbReference type="ARBA" id="ARBA00055560"/>
    </source>
</evidence>
<dbReference type="CTD" id="33397"/>